<proteinExistence type="predicted"/>
<dbReference type="Pfam" id="PF11213">
    <property type="entry name" value="DUF3006"/>
    <property type="match status" value="1"/>
</dbReference>
<accession>A0A223D6J6</accession>
<reference evidence="1 2" key="1">
    <citation type="journal article" date="2015" name="Int. J. Syst. Evol. Microbiol.">
        <title>Tumebacillus algifaecis sp. nov., isolated from decomposing algal scum.</title>
        <authorList>
            <person name="Wu Y.F."/>
            <person name="Zhang B."/>
            <person name="Xing P."/>
            <person name="Wu Q.L."/>
            <person name="Liu S.J."/>
        </authorList>
    </citation>
    <scope>NUCLEOTIDE SEQUENCE [LARGE SCALE GENOMIC DNA]</scope>
    <source>
        <strain evidence="1 2">THMBR28</strain>
    </source>
</reference>
<protein>
    <submittedName>
        <fullName evidence="1">Uncharacterized protein</fullName>
    </submittedName>
</protein>
<evidence type="ECO:0000313" key="1">
    <source>
        <dbReference type="EMBL" id="ASS77120.1"/>
    </source>
</evidence>
<dbReference type="AlphaFoldDB" id="A0A223D6J6"/>
<dbReference type="OrthoDB" id="164847at2"/>
<gene>
    <name evidence="1" type="ORF">CIG75_04590</name>
</gene>
<sequence length="72" mass="8211">MQGLCIIDRFEEAYAVIEFEGRSTFDLPRSLLPAGAAEGDVLRLAITIDHEETKRRQEQAEAMLQELMKTEE</sequence>
<dbReference type="EMBL" id="CP022657">
    <property type="protein sequence ID" value="ASS77120.1"/>
    <property type="molecule type" value="Genomic_DNA"/>
</dbReference>
<evidence type="ECO:0000313" key="2">
    <source>
        <dbReference type="Proteomes" id="UP000214688"/>
    </source>
</evidence>
<dbReference type="KEGG" id="tab:CIG75_04590"/>
<keyword evidence="2" id="KW-1185">Reference proteome</keyword>
<dbReference type="Proteomes" id="UP000214688">
    <property type="component" value="Chromosome"/>
</dbReference>
<organism evidence="1 2">
    <name type="scientific">Tumebacillus algifaecis</name>
    <dbReference type="NCBI Taxonomy" id="1214604"/>
    <lineage>
        <taxon>Bacteria</taxon>
        <taxon>Bacillati</taxon>
        <taxon>Bacillota</taxon>
        <taxon>Bacilli</taxon>
        <taxon>Bacillales</taxon>
        <taxon>Alicyclobacillaceae</taxon>
        <taxon>Tumebacillus</taxon>
    </lineage>
</organism>
<name>A0A223D6J6_9BACL</name>
<dbReference type="Gene3D" id="6.20.120.50">
    <property type="match status" value="1"/>
</dbReference>
<dbReference type="InterPro" id="IPR021377">
    <property type="entry name" value="DUF3006"/>
</dbReference>